<comment type="caution">
    <text evidence="2">The sequence shown here is derived from an EMBL/GenBank/DDBJ whole genome shotgun (WGS) entry which is preliminary data.</text>
</comment>
<organism evidence="2 3">
    <name type="scientific">Streptomyces lycii</name>
    <dbReference type="NCBI Taxonomy" id="2654337"/>
    <lineage>
        <taxon>Bacteria</taxon>
        <taxon>Bacillati</taxon>
        <taxon>Actinomycetota</taxon>
        <taxon>Actinomycetes</taxon>
        <taxon>Kitasatosporales</taxon>
        <taxon>Streptomycetaceae</taxon>
        <taxon>Streptomyces</taxon>
    </lineage>
</organism>
<keyword evidence="3" id="KW-1185">Reference proteome</keyword>
<dbReference type="EMBL" id="WHPN01000409">
    <property type="protein sequence ID" value="KAF4405614.1"/>
    <property type="molecule type" value="Genomic_DNA"/>
</dbReference>
<accession>A0ABQ7FB97</accession>
<dbReference type="Proteomes" id="UP000621266">
    <property type="component" value="Unassembled WGS sequence"/>
</dbReference>
<sequence>MAESVPVRCPSCRREHSYTPLTCPCSCGAPVTPQVRRGGPAVRLEHHTWDDAWVAVRCDACGRSSQWPRPELGCPCGILLRLPVAPVTSAGTGSSHRAPATGGGGAPTGGTRTSAVPRPAFRPVTIRTGRDVVTAAAQYLKWLGFRDVLPCDDRPGTGVDLRGTDVVAQVDPTTHPSTLRDVECLWLNSLNSSAAGVFFSLAGYAHAARARADDLQVPLFVMDLTGTPQPVNDAADDLVRMGA</sequence>
<gene>
    <name evidence="2" type="ORF">GCU69_29370</name>
</gene>
<evidence type="ECO:0000313" key="2">
    <source>
        <dbReference type="EMBL" id="KAF4405614.1"/>
    </source>
</evidence>
<evidence type="ECO:0000256" key="1">
    <source>
        <dbReference type="SAM" id="MobiDB-lite"/>
    </source>
</evidence>
<reference evidence="2 3" key="1">
    <citation type="submission" date="2019-10" db="EMBL/GenBank/DDBJ databases">
        <title>Streptomyces tenebrisbrunneis sp.nov., an endogenous actinomycete isolated from of Lycium ruthenicum.</title>
        <authorList>
            <person name="Ma L."/>
        </authorList>
    </citation>
    <scope>NUCLEOTIDE SEQUENCE [LARGE SCALE GENOMIC DNA]</scope>
    <source>
        <strain evidence="2 3">TRM 66187</strain>
    </source>
</reference>
<dbReference type="RefSeq" id="WP_098754290.1">
    <property type="nucleotide sequence ID" value="NZ_WHPN01000409.1"/>
</dbReference>
<protein>
    <recommendedName>
        <fullName evidence="4">Restriction endonuclease type IV Mrr domain-containing protein</fullName>
    </recommendedName>
</protein>
<proteinExistence type="predicted"/>
<feature type="region of interest" description="Disordered" evidence="1">
    <location>
        <begin position="89"/>
        <end position="120"/>
    </location>
</feature>
<evidence type="ECO:0008006" key="4">
    <source>
        <dbReference type="Google" id="ProtNLM"/>
    </source>
</evidence>
<name>A0ABQ7FB97_9ACTN</name>
<evidence type="ECO:0000313" key="3">
    <source>
        <dbReference type="Proteomes" id="UP000621266"/>
    </source>
</evidence>